<dbReference type="Proteomes" id="UP001595692">
    <property type="component" value="Unassembled WGS sequence"/>
</dbReference>
<reference evidence="15" key="1">
    <citation type="journal article" date="2019" name="Int. J. Syst. Evol. Microbiol.">
        <title>The Global Catalogue of Microorganisms (GCM) 10K type strain sequencing project: providing services to taxonomists for standard genome sequencing and annotation.</title>
        <authorList>
            <consortium name="The Broad Institute Genomics Platform"/>
            <consortium name="The Broad Institute Genome Sequencing Center for Infectious Disease"/>
            <person name="Wu L."/>
            <person name="Ma J."/>
        </authorList>
    </citation>
    <scope>NUCLEOTIDE SEQUENCE [LARGE SCALE GENOMIC DNA]</scope>
    <source>
        <strain evidence="15">CCUG 54939</strain>
    </source>
</reference>
<evidence type="ECO:0000256" key="1">
    <source>
        <dbReference type="ARBA" id="ARBA00008798"/>
    </source>
</evidence>
<keyword evidence="6 10" id="KW-0805">Transcription regulation</keyword>
<evidence type="ECO:0000256" key="9">
    <source>
        <dbReference type="ARBA" id="ARBA00023163"/>
    </source>
</evidence>
<feature type="domain" description="RNA polymerase sigma factor 54 DNA-binding" evidence="12">
    <location>
        <begin position="332"/>
        <end position="490"/>
    </location>
</feature>
<evidence type="ECO:0000256" key="6">
    <source>
        <dbReference type="ARBA" id="ARBA00023015"/>
    </source>
</evidence>
<gene>
    <name evidence="14" type="ORF">ACFOSS_09675</name>
</gene>
<evidence type="ECO:0000256" key="7">
    <source>
        <dbReference type="ARBA" id="ARBA00023082"/>
    </source>
</evidence>
<dbReference type="NCBIfam" id="NF009118">
    <property type="entry name" value="PRK12469.1"/>
    <property type="match status" value="1"/>
</dbReference>
<dbReference type="Gene3D" id="1.10.10.60">
    <property type="entry name" value="Homeodomain-like"/>
    <property type="match status" value="1"/>
</dbReference>
<dbReference type="EMBL" id="JBHSAF010000012">
    <property type="protein sequence ID" value="MFC3913733.1"/>
    <property type="molecule type" value="Genomic_DNA"/>
</dbReference>
<dbReference type="Gene3D" id="1.10.10.1330">
    <property type="entry name" value="RNA polymerase sigma-54 factor, core-binding domain"/>
    <property type="match status" value="1"/>
</dbReference>
<evidence type="ECO:0000256" key="5">
    <source>
        <dbReference type="ARBA" id="ARBA00022695"/>
    </source>
</evidence>
<evidence type="ECO:0000256" key="11">
    <source>
        <dbReference type="SAM" id="MobiDB-lite"/>
    </source>
</evidence>
<dbReference type="Pfam" id="PF04963">
    <property type="entry name" value="Sigma54_CBD"/>
    <property type="match status" value="1"/>
</dbReference>
<dbReference type="GO" id="GO:0003899">
    <property type="term" value="F:DNA-directed RNA polymerase activity"/>
    <property type="evidence" value="ECO:0007669"/>
    <property type="project" value="UniProtKB-EC"/>
</dbReference>
<dbReference type="NCBIfam" id="NF004595">
    <property type="entry name" value="PRK05932.1-2"/>
    <property type="match status" value="1"/>
</dbReference>
<comment type="function">
    <text evidence="10">Sigma factors are initiation factors that promote the attachment of RNA polymerase to specific initiation sites and are then released.</text>
</comment>
<keyword evidence="15" id="KW-1185">Reference proteome</keyword>
<dbReference type="PRINTS" id="PR00045">
    <property type="entry name" value="SIGMA54FCT"/>
</dbReference>
<dbReference type="PROSITE" id="PS50044">
    <property type="entry name" value="SIGMA54_3"/>
    <property type="match status" value="1"/>
</dbReference>
<keyword evidence="3 10" id="KW-0240">DNA-directed RNA polymerase</keyword>
<accession>A0ABV8CNR4</accession>
<dbReference type="PANTHER" id="PTHR32248:SF4">
    <property type="entry name" value="RNA POLYMERASE SIGMA-54 FACTOR"/>
    <property type="match status" value="1"/>
</dbReference>
<sequence>MKPTLQLRLGQSLAMTPQLQQAIRLLQLSTLELQQEIQQALDANPLLEMEEGDGLDALPSERESDASEQHDESIDHDESQLSTSEALNQENMPEELPMDTTWDEVYTAGTHQSSGLPVNDDEPVYQGETTESLQDYLLWQMHLTPFSELDAAIALAIIDAIDESGYLTVSLDDIRESVHNDDVEVELDEVEAVLKRVQHFDPIGVAARSVQECLLIQLGQYPHSTPWLKEAKQILQEHMDLLGNRDYRNLARKMQLKEADLKEALDLIQQLDPRPGNSVLQAESSYVIPDVAVSKKQGRWIVELNPDAMPKIRINETYAAMARHARNSSDSQFIRSHLQEAKWFIKSLESRNETLLKVANCIVQHQQDFFEYGEEAMKPMVLNDVAEAVEMHESTISRVTTQKFMHTPRGIFELKYFFSSHVNTDNGGECSSTAIRALIKKLVAAENPAKPLSDSKIADLLTEQGIMVARRTIAKYRESLSIPPSSQRKRLL</sequence>
<dbReference type="InterPro" id="IPR007046">
    <property type="entry name" value="RNA_pol_sigma_54_core-bd"/>
</dbReference>
<evidence type="ECO:0000256" key="2">
    <source>
        <dbReference type="ARBA" id="ARBA00019942"/>
    </source>
</evidence>
<evidence type="ECO:0000256" key="10">
    <source>
        <dbReference type="PIRNR" id="PIRNR000774"/>
    </source>
</evidence>
<dbReference type="InterPro" id="IPR000394">
    <property type="entry name" value="RNA_pol_sigma_54"/>
</dbReference>
<evidence type="ECO:0000256" key="4">
    <source>
        <dbReference type="ARBA" id="ARBA00022679"/>
    </source>
</evidence>
<organism evidence="14 15">
    <name type="scientific">Pseudaeromonas sharmana</name>
    <dbReference type="NCBI Taxonomy" id="328412"/>
    <lineage>
        <taxon>Bacteria</taxon>
        <taxon>Pseudomonadati</taxon>
        <taxon>Pseudomonadota</taxon>
        <taxon>Gammaproteobacteria</taxon>
        <taxon>Aeromonadales</taxon>
        <taxon>Aeromonadaceae</taxon>
        <taxon>Pseudaeromonas</taxon>
    </lineage>
</organism>
<evidence type="ECO:0000259" key="13">
    <source>
        <dbReference type="Pfam" id="PF04963"/>
    </source>
</evidence>
<dbReference type="PANTHER" id="PTHR32248">
    <property type="entry name" value="RNA POLYMERASE SIGMA-54 FACTOR"/>
    <property type="match status" value="1"/>
</dbReference>
<evidence type="ECO:0000313" key="14">
    <source>
        <dbReference type="EMBL" id="MFC3913733.1"/>
    </source>
</evidence>
<dbReference type="InterPro" id="IPR007634">
    <property type="entry name" value="RNA_pol_sigma_54_DNA-bd"/>
</dbReference>
<keyword evidence="7 10" id="KW-0731">Sigma factor</keyword>
<protein>
    <recommendedName>
        <fullName evidence="2 10">RNA polymerase sigma-54 factor</fullName>
    </recommendedName>
</protein>
<feature type="region of interest" description="Disordered" evidence="11">
    <location>
        <begin position="56"/>
        <end position="94"/>
    </location>
</feature>
<dbReference type="NCBIfam" id="TIGR02395">
    <property type="entry name" value="rpoN_sigma"/>
    <property type="match status" value="1"/>
</dbReference>
<dbReference type="RefSeq" id="WP_377152136.1">
    <property type="nucleotide sequence ID" value="NZ_JBHSAF010000012.1"/>
</dbReference>
<evidence type="ECO:0000256" key="3">
    <source>
        <dbReference type="ARBA" id="ARBA00022478"/>
    </source>
</evidence>
<evidence type="ECO:0000313" key="15">
    <source>
        <dbReference type="Proteomes" id="UP001595692"/>
    </source>
</evidence>
<feature type="domain" description="RNA polymerase sigma factor 54 core-binding" evidence="13">
    <location>
        <begin position="129"/>
        <end position="318"/>
    </location>
</feature>
<comment type="similarity">
    <text evidence="1 10">Belongs to the sigma-54 factor family.</text>
</comment>
<dbReference type="Pfam" id="PF00309">
    <property type="entry name" value="Sigma54_AID"/>
    <property type="match status" value="1"/>
</dbReference>
<feature type="compositionally biased region" description="Basic and acidic residues" evidence="11">
    <location>
        <begin position="59"/>
        <end position="79"/>
    </location>
</feature>
<evidence type="ECO:0000256" key="8">
    <source>
        <dbReference type="ARBA" id="ARBA00023125"/>
    </source>
</evidence>
<keyword evidence="4 10" id="KW-0808">Transferase</keyword>
<keyword evidence="9 10" id="KW-0804">Transcription</keyword>
<feature type="compositionally biased region" description="Polar residues" evidence="11">
    <location>
        <begin position="80"/>
        <end position="91"/>
    </location>
</feature>
<dbReference type="PROSITE" id="PS00718">
    <property type="entry name" value="SIGMA54_2"/>
    <property type="match status" value="1"/>
</dbReference>
<keyword evidence="8 10" id="KW-0238">DNA-binding</keyword>
<name>A0ABV8CNR4_9GAMM</name>
<comment type="caution">
    <text evidence="14">The sequence shown here is derived from an EMBL/GenBank/DDBJ whole genome shotgun (WGS) entry which is preliminary data.</text>
</comment>
<dbReference type="InterPro" id="IPR038709">
    <property type="entry name" value="RpoN_core-bd_sf"/>
</dbReference>
<evidence type="ECO:0000259" key="12">
    <source>
        <dbReference type="Pfam" id="PF04552"/>
    </source>
</evidence>
<keyword evidence="5 10" id="KW-0548">Nucleotidyltransferase</keyword>
<dbReference type="Pfam" id="PF04552">
    <property type="entry name" value="Sigma54_DBD"/>
    <property type="match status" value="1"/>
</dbReference>
<dbReference type="PROSITE" id="PS00717">
    <property type="entry name" value="SIGMA54_1"/>
    <property type="match status" value="1"/>
</dbReference>
<dbReference type="PIRSF" id="PIRSF000774">
    <property type="entry name" value="RpoN"/>
    <property type="match status" value="1"/>
</dbReference>
<proteinExistence type="inferred from homology"/>